<comment type="similarity">
    <text evidence="3 12">Belongs to the ATPase gamma chain family.</text>
</comment>
<dbReference type="RefSeq" id="WP_067328202.1">
    <property type="nucleotide sequence ID" value="NZ_LNKT01000001.1"/>
</dbReference>
<gene>
    <name evidence="12" type="primary">atpG</name>
    <name evidence="13" type="ORF">AS592_09770</name>
</gene>
<evidence type="ECO:0000256" key="6">
    <source>
        <dbReference type="ARBA" id="ARBA00022519"/>
    </source>
</evidence>
<evidence type="ECO:0000256" key="1">
    <source>
        <dbReference type="ARBA" id="ARBA00003456"/>
    </source>
</evidence>
<evidence type="ECO:0000256" key="2">
    <source>
        <dbReference type="ARBA" id="ARBA00004170"/>
    </source>
</evidence>
<proteinExistence type="inferred from homology"/>
<keyword evidence="14" id="KW-1185">Reference proteome</keyword>
<keyword evidence="5 12" id="KW-1003">Cell membrane</keyword>
<evidence type="ECO:0000313" key="14">
    <source>
        <dbReference type="Proteomes" id="UP000075359"/>
    </source>
</evidence>
<dbReference type="SUPFAM" id="SSF52943">
    <property type="entry name" value="ATP synthase (F1-ATPase), gamma subunit"/>
    <property type="match status" value="1"/>
</dbReference>
<reference evidence="13 14" key="1">
    <citation type="submission" date="2015-11" db="EMBL/GenBank/DDBJ databases">
        <title>Draft genome of Sulfurovum riftiae 1812E, a member of the Epsilonproteobacteria isolated from the tube of the deep-sea hydrothermal vent tubewom Riftia pachyptila.</title>
        <authorList>
            <person name="Vetriani C."/>
            <person name="Giovannelli D."/>
        </authorList>
    </citation>
    <scope>NUCLEOTIDE SEQUENCE [LARGE SCALE GENOMIC DNA]</scope>
    <source>
        <strain evidence="13 14">1812E</strain>
    </source>
</reference>
<dbReference type="GO" id="GO:0046933">
    <property type="term" value="F:proton-transporting ATP synthase activity, rotational mechanism"/>
    <property type="evidence" value="ECO:0007669"/>
    <property type="project" value="UniProtKB-UniRule"/>
</dbReference>
<evidence type="ECO:0000256" key="9">
    <source>
        <dbReference type="ARBA" id="ARBA00023136"/>
    </source>
</evidence>
<dbReference type="HAMAP" id="MF_00815">
    <property type="entry name" value="ATP_synth_gamma_bact"/>
    <property type="match status" value="1"/>
</dbReference>
<keyword evidence="4 12" id="KW-0813">Transport</keyword>
<dbReference type="EMBL" id="LNKT01000001">
    <property type="protein sequence ID" value="KYJ87393.1"/>
    <property type="molecule type" value="Genomic_DNA"/>
</dbReference>
<keyword evidence="11 12" id="KW-0066">ATP synthesis</keyword>
<protein>
    <recommendedName>
        <fullName evidence="12">ATP synthase gamma chain</fullName>
    </recommendedName>
    <alternativeName>
        <fullName evidence="12">ATP synthase F1 sector gamma subunit</fullName>
    </alternativeName>
    <alternativeName>
        <fullName evidence="12">F-ATPase gamma subunit</fullName>
    </alternativeName>
</protein>
<dbReference type="STRING" id="1630136.AS592_09770"/>
<dbReference type="FunFam" id="1.10.287.80:FF:000007">
    <property type="entry name" value="ATP synthase gamma chain"/>
    <property type="match status" value="1"/>
</dbReference>
<organism evidence="13 14">
    <name type="scientific">Sulfurovum riftiae</name>
    <dbReference type="NCBI Taxonomy" id="1630136"/>
    <lineage>
        <taxon>Bacteria</taxon>
        <taxon>Pseudomonadati</taxon>
        <taxon>Campylobacterota</taxon>
        <taxon>Epsilonproteobacteria</taxon>
        <taxon>Campylobacterales</taxon>
        <taxon>Sulfurovaceae</taxon>
        <taxon>Sulfurovum</taxon>
    </lineage>
</organism>
<dbReference type="FunFam" id="3.40.1380.10:FF:000006">
    <property type="entry name" value="ATP synthase gamma chain"/>
    <property type="match status" value="1"/>
</dbReference>
<evidence type="ECO:0000256" key="11">
    <source>
        <dbReference type="ARBA" id="ARBA00023310"/>
    </source>
</evidence>
<evidence type="ECO:0000256" key="5">
    <source>
        <dbReference type="ARBA" id="ARBA00022475"/>
    </source>
</evidence>
<keyword evidence="9 12" id="KW-0472">Membrane</keyword>
<dbReference type="GO" id="GO:0005886">
    <property type="term" value="C:plasma membrane"/>
    <property type="evidence" value="ECO:0007669"/>
    <property type="project" value="UniProtKB-SubCell"/>
</dbReference>
<evidence type="ECO:0000313" key="13">
    <source>
        <dbReference type="EMBL" id="KYJ87393.1"/>
    </source>
</evidence>
<keyword evidence="6" id="KW-0997">Cell inner membrane</keyword>
<dbReference type="PANTHER" id="PTHR11693">
    <property type="entry name" value="ATP SYNTHASE GAMMA CHAIN"/>
    <property type="match status" value="1"/>
</dbReference>
<name>A0A151CJF0_9BACT</name>
<dbReference type="GO" id="GO:0045259">
    <property type="term" value="C:proton-transporting ATP synthase complex"/>
    <property type="evidence" value="ECO:0007669"/>
    <property type="project" value="UniProtKB-KW"/>
</dbReference>
<evidence type="ECO:0000256" key="4">
    <source>
        <dbReference type="ARBA" id="ARBA00022448"/>
    </source>
</evidence>
<keyword evidence="10 12" id="KW-0139">CF(1)</keyword>
<dbReference type="NCBIfam" id="TIGR01146">
    <property type="entry name" value="ATPsyn_F1gamma"/>
    <property type="match status" value="1"/>
</dbReference>
<dbReference type="InterPro" id="IPR000131">
    <property type="entry name" value="ATP_synth_F1_gsu"/>
</dbReference>
<sequence>MANLKEIKRKISSVKNTQKTTNAMKLVSSAKLKRTEELAKRSRVYAAKLTGLIEEIAQKMQNASAEGLDNIFFQENDSPKMVDIIFITADKGLCGGFNSQTIKRTNQLIAEYQEKGVKVRLRAIGRKGIDYFKFNGIELNNEVIGLSAAPDYKTSSEFIAEVVESYVNGETDRIIMVHNGYVNMISQEIRQDQVLPVDTSMLELGATSTSELEVEPDDDDTLLDALVKRYVEYSIYYALIDSLAAEHSARMQAMDAATKNAKDMVKTLNVKYNKARQEAITTELIEIISGMESMK</sequence>
<comment type="subunit">
    <text evidence="12">F-type ATPases have 2 components, CF(1) - the catalytic core - and CF(0) - the membrane proton channel. CF(1) has five subunits: alpha(3), beta(3), gamma(1), delta(1), epsilon(1). CF(0) has three main subunits: a, b and c.</text>
</comment>
<dbReference type="InterPro" id="IPR035968">
    <property type="entry name" value="ATP_synth_F1_ATPase_gsu"/>
</dbReference>
<dbReference type="PRINTS" id="PR00126">
    <property type="entry name" value="ATPASEGAMMA"/>
</dbReference>
<comment type="caution">
    <text evidence="13">The sequence shown here is derived from an EMBL/GenBank/DDBJ whole genome shotgun (WGS) entry which is preliminary data.</text>
</comment>
<keyword evidence="8 12" id="KW-0406">Ion transport</keyword>
<evidence type="ECO:0000256" key="8">
    <source>
        <dbReference type="ARBA" id="ARBA00023065"/>
    </source>
</evidence>
<evidence type="ECO:0000256" key="3">
    <source>
        <dbReference type="ARBA" id="ARBA00007681"/>
    </source>
</evidence>
<dbReference type="Pfam" id="PF00231">
    <property type="entry name" value="ATP-synt"/>
    <property type="match status" value="1"/>
</dbReference>
<dbReference type="GO" id="GO:0005524">
    <property type="term" value="F:ATP binding"/>
    <property type="evidence" value="ECO:0007669"/>
    <property type="project" value="UniProtKB-UniRule"/>
</dbReference>
<dbReference type="Gene3D" id="3.40.1380.10">
    <property type="match status" value="1"/>
</dbReference>
<dbReference type="AlphaFoldDB" id="A0A151CJF0"/>
<comment type="subcellular location">
    <subcellularLocation>
        <location evidence="12">Cell membrane</location>
        <topology evidence="12">Peripheral membrane protein</topology>
    </subcellularLocation>
    <subcellularLocation>
        <location evidence="2">Membrane</location>
        <topology evidence="2">Peripheral membrane protein</topology>
    </subcellularLocation>
</comment>
<dbReference type="CDD" id="cd12151">
    <property type="entry name" value="F1-ATPase_gamma"/>
    <property type="match status" value="1"/>
</dbReference>
<dbReference type="GO" id="GO:0042777">
    <property type="term" value="P:proton motive force-driven plasma membrane ATP synthesis"/>
    <property type="evidence" value="ECO:0007669"/>
    <property type="project" value="UniProtKB-UniRule"/>
</dbReference>
<comment type="function">
    <text evidence="1 12">Produces ATP from ADP in the presence of a proton gradient across the membrane. The gamma chain is believed to be important in regulating ATPase activity and the flow of protons through the CF(0) complex.</text>
</comment>
<dbReference type="OrthoDB" id="9812769at2"/>
<keyword evidence="7 12" id="KW-0375">Hydrogen ion transport</keyword>
<dbReference type="Proteomes" id="UP000075359">
    <property type="component" value="Unassembled WGS sequence"/>
</dbReference>
<accession>A0A151CJF0</accession>
<evidence type="ECO:0000256" key="7">
    <source>
        <dbReference type="ARBA" id="ARBA00022781"/>
    </source>
</evidence>
<dbReference type="Gene3D" id="1.10.287.80">
    <property type="entry name" value="ATP synthase, gamma subunit, helix hairpin domain"/>
    <property type="match status" value="1"/>
</dbReference>
<dbReference type="PANTHER" id="PTHR11693:SF22">
    <property type="entry name" value="ATP SYNTHASE SUBUNIT GAMMA, MITOCHONDRIAL"/>
    <property type="match status" value="1"/>
</dbReference>
<evidence type="ECO:0000256" key="10">
    <source>
        <dbReference type="ARBA" id="ARBA00023196"/>
    </source>
</evidence>
<evidence type="ECO:0000256" key="12">
    <source>
        <dbReference type="HAMAP-Rule" id="MF_00815"/>
    </source>
</evidence>